<evidence type="ECO:0000259" key="7">
    <source>
        <dbReference type="Pfam" id="PF04357"/>
    </source>
</evidence>
<accession>A0A8J7SAW0</accession>
<evidence type="ECO:0000256" key="4">
    <source>
        <dbReference type="ARBA" id="ARBA00023136"/>
    </source>
</evidence>
<organism evidence="8 9">
    <name type="scientific">Marivibrio halodurans</name>
    <dbReference type="NCBI Taxonomy" id="2039722"/>
    <lineage>
        <taxon>Bacteria</taxon>
        <taxon>Pseudomonadati</taxon>
        <taxon>Pseudomonadota</taxon>
        <taxon>Alphaproteobacteria</taxon>
        <taxon>Rhodospirillales</taxon>
        <taxon>Rhodospirillaceae</taxon>
        <taxon>Marivibrio</taxon>
    </lineage>
</organism>
<dbReference type="RefSeq" id="WP_210683246.1">
    <property type="nucleotide sequence ID" value="NZ_JAGMWN010000010.1"/>
</dbReference>
<evidence type="ECO:0000256" key="2">
    <source>
        <dbReference type="ARBA" id="ARBA00022692"/>
    </source>
</evidence>
<name>A0A8J7SAW0_9PROT</name>
<keyword evidence="2 6" id="KW-0812">Transmembrane</keyword>
<proteinExistence type="predicted"/>
<evidence type="ECO:0000256" key="3">
    <source>
        <dbReference type="ARBA" id="ARBA00022989"/>
    </source>
</evidence>
<dbReference type="Pfam" id="PF04357">
    <property type="entry name" value="TamB"/>
    <property type="match status" value="1"/>
</dbReference>
<dbReference type="PANTHER" id="PTHR36985:SF1">
    <property type="entry name" value="TRANSLOCATION AND ASSEMBLY MODULE SUBUNIT TAMB"/>
    <property type="match status" value="1"/>
</dbReference>
<feature type="transmembrane region" description="Helical" evidence="6">
    <location>
        <begin position="41"/>
        <end position="59"/>
    </location>
</feature>
<keyword evidence="9" id="KW-1185">Reference proteome</keyword>
<dbReference type="GO" id="GO:0005886">
    <property type="term" value="C:plasma membrane"/>
    <property type="evidence" value="ECO:0007669"/>
    <property type="project" value="InterPro"/>
</dbReference>
<comment type="caution">
    <text evidence="8">The sequence shown here is derived from an EMBL/GenBank/DDBJ whole genome shotgun (WGS) entry which is preliminary data.</text>
</comment>
<feature type="region of interest" description="Disordered" evidence="5">
    <location>
        <begin position="1"/>
        <end position="37"/>
    </location>
</feature>
<reference evidence="8" key="1">
    <citation type="submission" date="2021-04" db="EMBL/GenBank/DDBJ databases">
        <authorList>
            <person name="Zhang D.-C."/>
        </authorList>
    </citation>
    <scope>NUCLEOTIDE SEQUENCE</scope>
    <source>
        <strain evidence="8">CGMCC 1.15697</strain>
    </source>
</reference>
<feature type="region of interest" description="Disordered" evidence="5">
    <location>
        <begin position="1265"/>
        <end position="1294"/>
    </location>
</feature>
<feature type="domain" description="Translocation and assembly module TamB C-terminal" evidence="7">
    <location>
        <begin position="1188"/>
        <end position="1531"/>
    </location>
</feature>
<gene>
    <name evidence="8" type="ORF">KAJ83_16650</name>
</gene>
<sequence length="1531" mass="156157">MTDDPRGRAGATPPDAPEPPTSGRASPPTSGKGRPRWGRRALGLVLGGVMLALGAGAWLTASDSGLRTAAGWVEGPLAGVLGGAATIEGARGSLWDRLDIARLRLTGADGFALAVDDLRLDWRPGALLDGQLRVVELGAARVALTLPGSGTAEAPDPPEETAPFTLPELPRPPLAILIERLDFPDIVVDPGDGTRFRARAEGTATAEEDGRLASRLDLTATHDGKVADRVTLDATLTPVSSSSPTPAAGDDPPMPTLALALDADLPADGLIAGLADLPADYARRFTLTLDGSGPVAAWQGDLRAEAEGLARLDGMLALRDPRGETPGLGFEGRFDLIDPGALALPEALAGPLALTLDVGHRTRDGRLMLDRLRFAREGLGRGEARGWLDPEAGGFEAGGTLTLDAGAADLLPDTPEFSTATARFDLGGALDAPTGTVSLDIADLDAGGLGAGPLGADRVRIDLTADPDGGGPGDTGGRPAVLALALTGAHWPDPSLSALLGSDPSARLSTRAAPDFSALRDIRFTLDPLGLALTGGVSFDAGKPDTSWRVAGKDLAITLDRLAALTPVIGVPAKGAARIDLSDWTAGPEGASGTLAIGLSDAFLVDPSVTALLGESPGIETRVALDGAGALTLSDITARMAAGRLTGQVRFPAGFETVAGEFDGALDPSALPLPPDIAVAAERLDLTASLSGPLATPAARVETTPLALSIAGQELADTALTAGLAWREGDVPAVDLSARARYRDAPIRLAGRVIAEPERLAVEGLEAEGFGAVLTGEAALPDYDLPATGGITLESGDLAGLAPLPGLEGLSGSVRAAATLRAGEGGAQAVDLDVAGDGIAHGAARVGTARLEASLADAIALAGLDARLVMDDVASDPLDRGKLTATLGGDLGGDLGALDIALDAQARLAPPDAGAEAMALSLDTAGRIEGLNGPETRLTLTRAKGAAGDIPFSLAEPARLVVDQGGLAATALSLTLEGGRIALDYGRATDGIEASARIEALPLGRFLALAGQPGARARLDARLSLAEPTGEAPTGTFSARLEGLSVEGVETPADISLTLDGTLDAEGIGLTAGGDGPGIDDLDVRLRAPLRLSLAERRAELAGDAPIDGAARVGLDLGRLWPYIPAPEHSASGRLTLDARLGGTAEAPEVTGSATLDGARYEHLTYGTILTDIAGRIGFEDGAVTIEELTARDPEGGRITGEGRLDLARPIRSARAHLTLSRVRTVHTDALRLGTDAEIDLRTPEGASRPALTGRVTVRDGEVNLGAALPPSTPTLDVEEADAPPRDAETAEEEAAGPVIDLDLTVSIPGQLFVRGRGVDSEWEGELRIAGTSATPRISGQLRARRGRFDVIGKSFAIEDSTIRFSGGERVDPQLGIRGVHEADDLTVIARLQGPASDPEVVLDSQPPLPRDEILSRVLFGKSKGRLTAIEAAQLAASAAELSGGSGGLDVLGTIRQFVGVDVLQVDTGQGGAAVRAGKYIADGVYVGAKQGAAAGSTSVEVEVEVTPNISVNTEAGQSDSDVGVQFKWDY</sequence>
<keyword evidence="3 6" id="KW-1133">Transmembrane helix</keyword>
<keyword evidence="4 6" id="KW-0472">Membrane</keyword>
<evidence type="ECO:0000256" key="1">
    <source>
        <dbReference type="ARBA" id="ARBA00004167"/>
    </source>
</evidence>
<protein>
    <submittedName>
        <fullName evidence="8">Translocation/assembly module TamB domain-containing protein</fullName>
    </submittedName>
</protein>
<dbReference type="PANTHER" id="PTHR36985">
    <property type="entry name" value="TRANSLOCATION AND ASSEMBLY MODULE SUBUNIT TAMB"/>
    <property type="match status" value="1"/>
</dbReference>
<evidence type="ECO:0000313" key="8">
    <source>
        <dbReference type="EMBL" id="MBP5858652.1"/>
    </source>
</evidence>
<dbReference type="GO" id="GO:0097347">
    <property type="term" value="C:TAM protein secretion complex"/>
    <property type="evidence" value="ECO:0007669"/>
    <property type="project" value="TreeGrafter"/>
</dbReference>
<evidence type="ECO:0000256" key="5">
    <source>
        <dbReference type="SAM" id="MobiDB-lite"/>
    </source>
</evidence>
<dbReference type="GO" id="GO:0009306">
    <property type="term" value="P:protein secretion"/>
    <property type="evidence" value="ECO:0007669"/>
    <property type="project" value="InterPro"/>
</dbReference>
<comment type="subcellular location">
    <subcellularLocation>
        <location evidence="1">Membrane</location>
        <topology evidence="1">Single-pass membrane protein</topology>
    </subcellularLocation>
</comment>
<dbReference type="InterPro" id="IPR007452">
    <property type="entry name" value="TamB_C"/>
</dbReference>
<feature type="region of interest" description="Disordered" evidence="5">
    <location>
        <begin position="148"/>
        <end position="168"/>
    </location>
</feature>
<dbReference type="Proteomes" id="UP000672602">
    <property type="component" value="Unassembled WGS sequence"/>
</dbReference>
<evidence type="ECO:0000256" key="6">
    <source>
        <dbReference type="SAM" id="Phobius"/>
    </source>
</evidence>
<evidence type="ECO:0000313" key="9">
    <source>
        <dbReference type="Proteomes" id="UP000672602"/>
    </source>
</evidence>
<dbReference type="EMBL" id="JAGMWN010000010">
    <property type="protein sequence ID" value="MBP5858652.1"/>
    <property type="molecule type" value="Genomic_DNA"/>
</dbReference>